<sequence length="190" mass="20178">MNRRLAALATTALLLAGCGVPAEQTPRELPPSRGLSEPSEPAGPAEPQRSEGTVAQPIYFVRNDKLVAVIRRIHTPATVDDLRQALHAGPTDAEEDADITSVLTGTLTITGIRISGTRATVEVIDNLTDINRTDKILAFGQIVCTLTSRPKVTTVTFLRNGQPLDIPRGDGSLSGQPATAEHYRALIAPA</sequence>
<keyword evidence="5" id="KW-1185">Reference proteome</keyword>
<evidence type="ECO:0000313" key="4">
    <source>
        <dbReference type="EMBL" id="MCM4085048.1"/>
    </source>
</evidence>
<feature type="signal peptide" evidence="2">
    <location>
        <begin position="1"/>
        <end position="22"/>
    </location>
</feature>
<dbReference type="Pfam" id="PF10646">
    <property type="entry name" value="Germane"/>
    <property type="match status" value="1"/>
</dbReference>
<accession>A0ABT0YG72</accession>
<protein>
    <submittedName>
        <fullName evidence="4">GerMN domain-containing protein</fullName>
    </submittedName>
</protein>
<feature type="chain" id="PRO_5045602235" evidence="2">
    <location>
        <begin position="23"/>
        <end position="190"/>
    </location>
</feature>
<dbReference type="RefSeq" id="WP_251804781.1">
    <property type="nucleotide sequence ID" value="NZ_JAMQOL010000092.1"/>
</dbReference>
<evidence type="ECO:0000313" key="5">
    <source>
        <dbReference type="Proteomes" id="UP001523216"/>
    </source>
</evidence>
<feature type="region of interest" description="Disordered" evidence="1">
    <location>
        <begin position="22"/>
        <end position="54"/>
    </location>
</feature>
<dbReference type="PROSITE" id="PS51257">
    <property type="entry name" value="PROKAR_LIPOPROTEIN"/>
    <property type="match status" value="1"/>
</dbReference>
<proteinExistence type="predicted"/>
<evidence type="ECO:0000259" key="3">
    <source>
        <dbReference type="SMART" id="SM00909"/>
    </source>
</evidence>
<keyword evidence="2" id="KW-0732">Signal</keyword>
<feature type="compositionally biased region" description="Low complexity" evidence="1">
    <location>
        <begin position="36"/>
        <end position="47"/>
    </location>
</feature>
<name>A0ABT0YG72_9ACTN</name>
<dbReference type="SMART" id="SM00909">
    <property type="entry name" value="Germane"/>
    <property type="match status" value="1"/>
</dbReference>
<dbReference type="InterPro" id="IPR019606">
    <property type="entry name" value="GerMN"/>
</dbReference>
<feature type="domain" description="GerMN" evidence="3">
    <location>
        <begin position="79"/>
        <end position="168"/>
    </location>
</feature>
<organism evidence="4 5">
    <name type="scientific">Paractinoplanes hotanensis</name>
    <dbReference type="NCBI Taxonomy" id="2906497"/>
    <lineage>
        <taxon>Bacteria</taxon>
        <taxon>Bacillati</taxon>
        <taxon>Actinomycetota</taxon>
        <taxon>Actinomycetes</taxon>
        <taxon>Micromonosporales</taxon>
        <taxon>Micromonosporaceae</taxon>
        <taxon>Paractinoplanes</taxon>
    </lineage>
</organism>
<evidence type="ECO:0000256" key="2">
    <source>
        <dbReference type="SAM" id="SignalP"/>
    </source>
</evidence>
<reference evidence="4 5" key="1">
    <citation type="submission" date="2022-06" db="EMBL/GenBank/DDBJ databases">
        <title>Actinoplanes abujensis sp. nov., isolated from Nigerian arid soil.</title>
        <authorList>
            <person name="Ding P."/>
        </authorList>
    </citation>
    <scope>NUCLEOTIDE SEQUENCE [LARGE SCALE GENOMIC DNA]</scope>
    <source>
        <strain evidence="5">TRM88002</strain>
    </source>
</reference>
<gene>
    <name evidence="4" type="ORF">LXN57_46730</name>
</gene>
<evidence type="ECO:0000256" key="1">
    <source>
        <dbReference type="SAM" id="MobiDB-lite"/>
    </source>
</evidence>
<dbReference type="EMBL" id="JAMQOL010000092">
    <property type="protein sequence ID" value="MCM4085048.1"/>
    <property type="molecule type" value="Genomic_DNA"/>
</dbReference>
<comment type="caution">
    <text evidence="4">The sequence shown here is derived from an EMBL/GenBank/DDBJ whole genome shotgun (WGS) entry which is preliminary data.</text>
</comment>
<dbReference type="Proteomes" id="UP001523216">
    <property type="component" value="Unassembled WGS sequence"/>
</dbReference>